<feature type="region of interest" description="Disordered" evidence="1">
    <location>
        <begin position="1160"/>
        <end position="1186"/>
    </location>
</feature>
<dbReference type="RefSeq" id="XP_052128390.1">
    <property type="nucleotide sequence ID" value="XM_052272430.1"/>
</dbReference>
<feature type="compositionally biased region" description="Polar residues" evidence="1">
    <location>
        <begin position="1000"/>
        <end position="1019"/>
    </location>
</feature>
<feature type="compositionally biased region" description="Polar residues" evidence="1">
    <location>
        <begin position="179"/>
        <end position="203"/>
    </location>
</feature>
<reference evidence="3" key="1">
    <citation type="submission" date="2025-08" db="UniProtKB">
        <authorList>
            <consortium name="RefSeq"/>
        </authorList>
    </citation>
    <scope>IDENTIFICATION</scope>
    <source>
        <tissue evidence="3">Whole organism</tissue>
    </source>
</reference>
<feature type="compositionally biased region" description="Acidic residues" evidence="1">
    <location>
        <begin position="982"/>
        <end position="993"/>
    </location>
</feature>
<feature type="compositionally biased region" description="Basic and acidic residues" evidence="1">
    <location>
        <begin position="889"/>
        <end position="898"/>
    </location>
</feature>
<evidence type="ECO:0000313" key="3">
    <source>
        <dbReference type="RefSeq" id="XP_052128390.1"/>
    </source>
</evidence>
<feature type="compositionally biased region" description="Acidic residues" evidence="1">
    <location>
        <begin position="234"/>
        <end position="246"/>
    </location>
</feature>
<accession>A0A9C6X3B9</accession>
<evidence type="ECO:0000256" key="1">
    <source>
        <dbReference type="SAM" id="MobiDB-lite"/>
    </source>
</evidence>
<organism evidence="2 3">
    <name type="scientific">Frankliniella occidentalis</name>
    <name type="common">Western flower thrips</name>
    <name type="synonym">Euthrips occidentalis</name>
    <dbReference type="NCBI Taxonomy" id="133901"/>
    <lineage>
        <taxon>Eukaryota</taxon>
        <taxon>Metazoa</taxon>
        <taxon>Ecdysozoa</taxon>
        <taxon>Arthropoda</taxon>
        <taxon>Hexapoda</taxon>
        <taxon>Insecta</taxon>
        <taxon>Pterygota</taxon>
        <taxon>Neoptera</taxon>
        <taxon>Paraneoptera</taxon>
        <taxon>Thysanoptera</taxon>
        <taxon>Terebrantia</taxon>
        <taxon>Thripoidea</taxon>
        <taxon>Thripidae</taxon>
        <taxon>Frankliniella</taxon>
    </lineage>
</organism>
<feature type="region of interest" description="Disordered" evidence="1">
    <location>
        <begin position="112"/>
        <end position="945"/>
    </location>
</feature>
<feature type="compositionally biased region" description="Basic residues" evidence="1">
    <location>
        <begin position="439"/>
        <end position="456"/>
    </location>
</feature>
<feature type="compositionally biased region" description="Polar residues" evidence="1">
    <location>
        <begin position="362"/>
        <end position="376"/>
    </location>
</feature>
<feature type="region of interest" description="Disordered" evidence="1">
    <location>
        <begin position="1116"/>
        <end position="1147"/>
    </location>
</feature>
<dbReference type="OrthoDB" id="10632151at2759"/>
<feature type="compositionally biased region" description="Basic residues" evidence="1">
    <location>
        <begin position="316"/>
        <end position="328"/>
    </location>
</feature>
<feature type="compositionally biased region" description="Basic and acidic residues" evidence="1">
    <location>
        <begin position="843"/>
        <end position="880"/>
    </location>
</feature>
<feature type="region of interest" description="Disordered" evidence="1">
    <location>
        <begin position="980"/>
        <end position="1088"/>
    </location>
</feature>
<dbReference type="GeneID" id="113218202"/>
<evidence type="ECO:0000313" key="2">
    <source>
        <dbReference type="Proteomes" id="UP000504606"/>
    </source>
</evidence>
<feature type="compositionally biased region" description="Low complexity" evidence="1">
    <location>
        <begin position="147"/>
        <end position="158"/>
    </location>
</feature>
<feature type="compositionally biased region" description="Acidic residues" evidence="1">
    <location>
        <begin position="936"/>
        <end position="945"/>
    </location>
</feature>
<name>A0A9C6X3B9_FRAOC</name>
<protein>
    <submittedName>
        <fullName evidence="3">Serine/arginine repetitive matrix protein 2 isoform X1</fullName>
    </submittedName>
</protein>
<feature type="compositionally biased region" description="Basic and acidic residues" evidence="1">
    <location>
        <begin position="1116"/>
        <end position="1143"/>
    </location>
</feature>
<feature type="compositionally biased region" description="Low complexity" evidence="1">
    <location>
        <begin position="474"/>
        <end position="483"/>
    </location>
</feature>
<feature type="compositionally biased region" description="Low complexity" evidence="1">
    <location>
        <begin position="807"/>
        <end position="818"/>
    </location>
</feature>
<keyword evidence="2" id="KW-1185">Reference proteome</keyword>
<feature type="compositionally biased region" description="Acidic residues" evidence="1">
    <location>
        <begin position="1055"/>
        <end position="1068"/>
    </location>
</feature>
<feature type="compositionally biased region" description="Polar residues" evidence="1">
    <location>
        <begin position="386"/>
        <end position="405"/>
    </location>
</feature>
<feature type="compositionally biased region" description="Basic residues" evidence="1">
    <location>
        <begin position="514"/>
        <end position="531"/>
    </location>
</feature>
<feature type="compositionally biased region" description="Basic and acidic residues" evidence="1">
    <location>
        <begin position="204"/>
        <end position="217"/>
    </location>
</feature>
<feature type="compositionally biased region" description="Low complexity" evidence="1">
    <location>
        <begin position="569"/>
        <end position="581"/>
    </location>
</feature>
<feature type="compositionally biased region" description="Polar residues" evidence="1">
    <location>
        <begin position="627"/>
        <end position="646"/>
    </location>
</feature>
<feature type="compositionally biased region" description="Basic residues" evidence="1">
    <location>
        <begin position="595"/>
        <end position="622"/>
    </location>
</feature>
<feature type="compositionally biased region" description="Basic residues" evidence="1">
    <location>
        <begin position="484"/>
        <end position="497"/>
    </location>
</feature>
<feature type="compositionally biased region" description="Basic residues" evidence="1">
    <location>
        <begin position="1166"/>
        <end position="1177"/>
    </location>
</feature>
<proteinExistence type="predicted"/>
<feature type="compositionally biased region" description="Basic and acidic residues" evidence="1">
    <location>
        <begin position="1069"/>
        <end position="1088"/>
    </location>
</feature>
<dbReference type="Proteomes" id="UP000504606">
    <property type="component" value="Unplaced"/>
</dbReference>
<feature type="compositionally biased region" description="Basic residues" evidence="1">
    <location>
        <begin position="761"/>
        <end position="778"/>
    </location>
</feature>
<gene>
    <name evidence="3" type="primary">LOC113218202</name>
</gene>
<feature type="compositionally biased region" description="Basic and acidic residues" evidence="1">
    <location>
        <begin position="293"/>
        <end position="315"/>
    </location>
</feature>
<sequence length="1322" mass="148459">MDTVVTHGLSTALRGGKYGGGYCATYKFRRLQNNARSENTHLNILKEKERARLRCGSEHHILGAKMTFPTDDDDDLDVDALRLAALQSLKKTVAPPAQNSSSLSTVHNVASGPRVMSKLGPNQHPNRGRGRGVPNRRGGRGRGGFQNFGNNQNFFPRPSGNSNLITIVPTVPDDPDTAMESQQSGLRSMPCSTNKAAVNSSSNAEEKVPSKFSRLDDNSDSEESDDDPHINAESDADSSGEDEDDKESGVKGAASDSESEKDPDFVSLQHEEDEEDDNSLEKLMRELEDEISETPKDAKKPVVSVKDKPKTDKLSRVKKTKKVKPKKIKNQEAIFTDDHLSTVSSTDVPDGPGNSRTDKQLSLDSQKNMSTSPTNRESLRRVVSPRVTSPSNQRLPPLSSVSQRAVSPLAARSPVKSRSPLRVRSPRRSRSPTLVKSRSPQRLRSPLRSRSPRRSRSPLLSRSPRRSPPRSHYPARSPNYAPRSRSRSPYRSPRRSPHYLARPHSPGRLPPIRSRSRSPRYRSRSPVRARSRTPLGALRRSHTPSRRQSPFRRSRSPGGRLYSSRRSRSISPRVPLGSRRSPSPRRRSPLYLKKLSPKRRSISPRRRSLSPRRRSVSPKRRPLSPGWSRQSPPRNRSPVGSFNQRPLSPRRRSPYGDTYSSRRSPSPVLRKYTPPVSHRAGSPVRNYRSPSPMSRPGTRRRSPAPVTAPLRRSSPQHRAPSPVHRHSSHTRGVGSPSRIRDKPRQISPPPAVSRNNQRIPSPKRQRSPVSHVRGHHSKMSPVRKVSPKRSRSPPKETVVLSTVRGASPIDSISLSPSPERQPVTKLEDRSRARKSHPLSEGLGDTKRSRSDLRNVLPRRKDVPKDTDASSSTRDEESKKERKERRRAKREREKQKRESQGANHVLEARRRKFESSQPVEVSGGKKIRLRNMVSEPTDLEEEEEVKDAELNIEKEKERELKEVNDVDESILDRELMGGVDLLWSDEEEMDEEEESNVKPAPTSSNVQFKRTFNLSSSGTGKENIPDDSNDSKKDEDEEPTSTTGSPIGHQIREDSDQGECDEADSDFSGDNEHREERDGRESYPKTNRELKEYILSQAKGSAAPVRLLKMTVKEVPNKCKSNESDDLRAELSRRRAERQTKDTKVSSCSEALPGRLLQSALQGAGVKSRRDKVHRRRTPTSFEDEYDKQESEGRRVLVLRRATEQKEPAINITISKVESTKESSSVKIGGKLPIHLRLGTGKKGDDSPKKVKLKRNITVGRKNQVLCVSNIILCLLRFMVLLHAFGLEQPISCGKSRLIYGLTDHQAYFIQSYSVSTSFFLSG</sequence>
<feature type="compositionally biased region" description="Basic residues" evidence="1">
    <location>
        <begin position="539"/>
        <end position="555"/>
    </location>
</feature>
<feature type="compositionally biased region" description="Basic residues" evidence="1">
    <location>
        <begin position="419"/>
        <end position="430"/>
    </location>
</feature>